<organism evidence="2 3">
    <name type="scientific">Acetobacter pomorum</name>
    <dbReference type="NCBI Taxonomy" id="65959"/>
    <lineage>
        <taxon>Bacteria</taxon>
        <taxon>Pseudomonadati</taxon>
        <taxon>Pseudomonadota</taxon>
        <taxon>Alphaproteobacteria</taxon>
        <taxon>Acetobacterales</taxon>
        <taxon>Acetobacteraceae</taxon>
        <taxon>Acetobacter</taxon>
    </lineage>
</organism>
<reference evidence="2 3" key="1">
    <citation type="submission" date="2017-09" db="EMBL/GenBank/DDBJ databases">
        <authorList>
            <person name="Kim K.H."/>
            <person name="Chun B.H."/>
            <person name="Han G.S."/>
            <person name="Hyun S.G."/>
            <person name="Jeon C.O."/>
        </authorList>
    </citation>
    <scope>NUCLEOTIDE SEQUENCE [LARGE SCALE GENOMIC DNA]</scope>
    <source>
        <strain evidence="2 3">SH</strain>
    </source>
</reference>
<dbReference type="GO" id="GO:0006508">
    <property type="term" value="P:proteolysis"/>
    <property type="evidence" value="ECO:0007669"/>
    <property type="project" value="UniProtKB-KW"/>
</dbReference>
<feature type="transmembrane region" description="Helical" evidence="1">
    <location>
        <begin position="6"/>
        <end position="26"/>
    </location>
</feature>
<keyword evidence="1" id="KW-0472">Membrane</keyword>
<accession>A0AAN1PJ06</accession>
<dbReference type="AlphaFoldDB" id="A0AAN1PJ06"/>
<protein>
    <submittedName>
        <fullName evidence="2">Membrane protease subunit</fullName>
    </submittedName>
</protein>
<gene>
    <name evidence="2" type="ORF">CJF59_11300</name>
</gene>
<dbReference type="RefSeq" id="WP_089178636.1">
    <property type="nucleotide sequence ID" value="NZ_CP023189.1"/>
</dbReference>
<sequence>MNDTLKIGIGGTAVDLICIGAFVGFYPSYRVYSAKMYGEAELAQATQNKQIIVQQAQAEKEAEILKTQGTAEANKIIGNSLAGNEAYLRWLWINKLDSDSNGKTVVYVPTDGMVPQLETGRVGAGAVK</sequence>
<name>A0AAN1PJ06_9PROT</name>
<keyword evidence="1" id="KW-1133">Transmembrane helix</keyword>
<proteinExistence type="predicted"/>
<evidence type="ECO:0000313" key="2">
    <source>
        <dbReference type="EMBL" id="AXN01070.1"/>
    </source>
</evidence>
<dbReference type="GO" id="GO:0008233">
    <property type="term" value="F:peptidase activity"/>
    <property type="evidence" value="ECO:0007669"/>
    <property type="project" value="UniProtKB-KW"/>
</dbReference>
<keyword evidence="2" id="KW-0645">Protease</keyword>
<evidence type="ECO:0000313" key="3">
    <source>
        <dbReference type="Proteomes" id="UP000256572"/>
    </source>
</evidence>
<dbReference type="Proteomes" id="UP000256572">
    <property type="component" value="Chromosome"/>
</dbReference>
<dbReference type="EMBL" id="CP023189">
    <property type="protein sequence ID" value="AXN01070.1"/>
    <property type="molecule type" value="Genomic_DNA"/>
</dbReference>
<reference evidence="2 3" key="2">
    <citation type="submission" date="2018-08" db="EMBL/GenBank/DDBJ databases">
        <title>Acetobacter oryzifermentans sp. nov., isolated from Korea traditional vinegar and reclassification of Acetobacter pasteurianus subsp. ascendens (Henneberg 1898) as Acetobacter ascendens comb. nov.</title>
        <authorList>
            <person name="Cho G.Y."/>
            <person name="Lee S.H."/>
        </authorList>
    </citation>
    <scope>NUCLEOTIDE SEQUENCE [LARGE SCALE GENOMIC DNA]</scope>
    <source>
        <strain evidence="2 3">SH</strain>
    </source>
</reference>
<keyword evidence="1" id="KW-0812">Transmembrane</keyword>
<keyword evidence="2" id="KW-0378">Hydrolase</keyword>
<evidence type="ECO:0000256" key="1">
    <source>
        <dbReference type="SAM" id="Phobius"/>
    </source>
</evidence>